<dbReference type="STRING" id="400682.A0A1X7VJJ0"/>
<dbReference type="GO" id="GO:0004336">
    <property type="term" value="F:galactosylceramidase activity"/>
    <property type="evidence" value="ECO:0007669"/>
    <property type="project" value="InterPro"/>
</dbReference>
<dbReference type="GO" id="GO:0005764">
    <property type="term" value="C:lysosome"/>
    <property type="evidence" value="ECO:0007669"/>
    <property type="project" value="TreeGrafter"/>
</dbReference>
<sequence>RNPNIKLYGLSWAYPAWVGNGSGSPYKYPELTAGYIVKISAGGCSTSKASGVFFWIDTSGTWTISSNLAGDKKVASGSFSAKPDTVYTLSMDVNGSSATVSVNGTALSSNVSVGNGKGFVGFGTSGYFAAEFDNFSLTK</sequence>
<dbReference type="InterPro" id="IPR049162">
    <property type="entry name" value="GH59_C"/>
</dbReference>
<dbReference type="GO" id="GO:0016020">
    <property type="term" value="C:membrane"/>
    <property type="evidence" value="ECO:0007669"/>
    <property type="project" value="GOC"/>
</dbReference>
<dbReference type="InterPro" id="IPR001286">
    <property type="entry name" value="Glyco_hydro_59"/>
</dbReference>
<evidence type="ECO:0000259" key="1">
    <source>
        <dbReference type="Pfam" id="PF21708"/>
    </source>
</evidence>
<proteinExistence type="predicted"/>
<feature type="domain" description="Glycosyl hydrolase family 59 C-terminal lectin" evidence="1">
    <location>
        <begin position="37"/>
        <end position="138"/>
    </location>
</feature>
<dbReference type="Pfam" id="PF21708">
    <property type="entry name" value="Glyco_hydro_59_C"/>
    <property type="match status" value="1"/>
</dbReference>
<dbReference type="eggNOG" id="ENOG502QQ1Q">
    <property type="taxonomic scope" value="Eukaryota"/>
</dbReference>
<dbReference type="EnsemblMetazoa" id="Aqu2.1.39627_001">
    <property type="protein sequence ID" value="Aqu2.1.39627_001"/>
    <property type="gene ID" value="Aqu2.1.39627"/>
</dbReference>
<dbReference type="InParanoid" id="A0A1X7VJJ0"/>
<evidence type="ECO:0000313" key="2">
    <source>
        <dbReference type="EnsemblMetazoa" id="Aqu2.1.39627_001"/>
    </source>
</evidence>
<reference evidence="2" key="1">
    <citation type="submission" date="2017-05" db="UniProtKB">
        <authorList>
            <consortium name="EnsemblMetazoa"/>
        </authorList>
    </citation>
    <scope>IDENTIFICATION</scope>
</reference>
<accession>A0A1X7VJJ0</accession>
<dbReference type="OrthoDB" id="440760at2759"/>
<organism evidence="2">
    <name type="scientific">Amphimedon queenslandica</name>
    <name type="common">Sponge</name>
    <dbReference type="NCBI Taxonomy" id="400682"/>
    <lineage>
        <taxon>Eukaryota</taxon>
        <taxon>Metazoa</taxon>
        <taxon>Porifera</taxon>
        <taxon>Demospongiae</taxon>
        <taxon>Heteroscleromorpha</taxon>
        <taxon>Haplosclerida</taxon>
        <taxon>Niphatidae</taxon>
        <taxon>Amphimedon</taxon>
    </lineage>
</organism>
<dbReference type="GO" id="GO:0006683">
    <property type="term" value="P:galactosylceramide catabolic process"/>
    <property type="evidence" value="ECO:0007669"/>
    <property type="project" value="InterPro"/>
</dbReference>
<name>A0A1X7VJJ0_AMPQE</name>
<protein>
    <recommendedName>
        <fullName evidence="1">Glycosyl hydrolase family 59 C-terminal lectin domain-containing protein</fullName>
    </recommendedName>
</protein>
<dbReference type="PANTHER" id="PTHR15172:SF1">
    <property type="entry name" value="GALACTOCEREBROSIDASE"/>
    <property type="match status" value="1"/>
</dbReference>
<dbReference type="Gene3D" id="2.60.120.560">
    <property type="entry name" value="Exo-inulinase, domain 1"/>
    <property type="match status" value="1"/>
</dbReference>
<dbReference type="PANTHER" id="PTHR15172">
    <property type="entry name" value="GALACTOCEREBROSIDASE"/>
    <property type="match status" value="1"/>
</dbReference>
<dbReference type="AlphaFoldDB" id="A0A1X7VJJ0"/>